<gene>
    <name evidence="2" type="ORF">Aconfl_33440</name>
</gene>
<feature type="transmembrane region" description="Helical" evidence="1">
    <location>
        <begin position="75"/>
        <end position="93"/>
    </location>
</feature>
<sequence>MNIKPKQSLPINLAVSFSVILFAVVVPILELNETHVWNPDWTPHAKIHEVWQLITNCGIGVLCLYLAWLKGESRLSSILCLLVMGGFLLAFILKEGYGGSMRYLDGSEKTVFGINIGVFGYGLATLGILISIGWDELSKRQKTTSL</sequence>
<organism evidence="2 3">
    <name type="scientific">Algoriphagus confluentis</name>
    <dbReference type="NCBI Taxonomy" id="1697556"/>
    <lineage>
        <taxon>Bacteria</taxon>
        <taxon>Pseudomonadati</taxon>
        <taxon>Bacteroidota</taxon>
        <taxon>Cytophagia</taxon>
        <taxon>Cytophagales</taxon>
        <taxon>Cyclobacteriaceae</taxon>
        <taxon>Algoriphagus</taxon>
    </lineage>
</organism>
<name>A0ABQ6PRZ0_9BACT</name>
<feature type="transmembrane region" description="Helical" evidence="1">
    <location>
        <begin position="12"/>
        <end position="30"/>
    </location>
</feature>
<feature type="transmembrane region" description="Helical" evidence="1">
    <location>
        <begin position="113"/>
        <end position="134"/>
    </location>
</feature>
<keyword evidence="1" id="KW-0472">Membrane</keyword>
<proteinExistence type="predicted"/>
<comment type="caution">
    <text evidence="2">The sequence shown here is derived from an EMBL/GenBank/DDBJ whole genome shotgun (WGS) entry which is preliminary data.</text>
</comment>
<keyword evidence="1" id="KW-0812">Transmembrane</keyword>
<evidence type="ECO:0000256" key="1">
    <source>
        <dbReference type="SAM" id="Phobius"/>
    </source>
</evidence>
<evidence type="ECO:0000313" key="2">
    <source>
        <dbReference type="EMBL" id="GMQ30701.1"/>
    </source>
</evidence>
<feature type="transmembrane region" description="Helical" evidence="1">
    <location>
        <begin position="50"/>
        <end position="68"/>
    </location>
</feature>
<evidence type="ECO:0000313" key="3">
    <source>
        <dbReference type="Proteomes" id="UP001338309"/>
    </source>
</evidence>
<accession>A0ABQ6PRZ0</accession>
<reference evidence="2 3" key="1">
    <citation type="submission" date="2023-08" db="EMBL/GenBank/DDBJ databases">
        <title>Draft genome sequence of Algoriphagus confluentis.</title>
        <authorList>
            <person name="Takatani N."/>
            <person name="Hosokawa M."/>
            <person name="Sawabe T."/>
        </authorList>
    </citation>
    <scope>NUCLEOTIDE SEQUENCE [LARGE SCALE GENOMIC DNA]</scope>
    <source>
        <strain evidence="2 3">NBRC 111222</strain>
    </source>
</reference>
<dbReference type="EMBL" id="BTPD01000011">
    <property type="protein sequence ID" value="GMQ30701.1"/>
    <property type="molecule type" value="Genomic_DNA"/>
</dbReference>
<dbReference type="RefSeq" id="WP_338225412.1">
    <property type="nucleotide sequence ID" value="NZ_BTPD01000011.1"/>
</dbReference>
<dbReference type="Proteomes" id="UP001338309">
    <property type="component" value="Unassembled WGS sequence"/>
</dbReference>
<protein>
    <submittedName>
        <fullName evidence="2">Uncharacterized protein</fullName>
    </submittedName>
</protein>
<keyword evidence="1" id="KW-1133">Transmembrane helix</keyword>
<keyword evidence="3" id="KW-1185">Reference proteome</keyword>